<reference evidence="1" key="1">
    <citation type="submission" date="2021-12" db="EMBL/GenBank/DDBJ databases">
        <authorList>
            <person name="King R."/>
        </authorList>
    </citation>
    <scope>NUCLEOTIDE SEQUENCE</scope>
</reference>
<dbReference type="EMBL" id="OU963897">
    <property type="protein sequence ID" value="CAH0690537.1"/>
    <property type="molecule type" value="Genomic_DNA"/>
</dbReference>
<keyword evidence="2" id="KW-1185">Reference proteome</keyword>
<evidence type="ECO:0000313" key="1">
    <source>
        <dbReference type="EMBL" id="CAH0690537.1"/>
    </source>
</evidence>
<organism evidence="1 2">
    <name type="scientific">Chilo suppressalis</name>
    <name type="common">Asiatic rice borer moth</name>
    <dbReference type="NCBI Taxonomy" id="168631"/>
    <lineage>
        <taxon>Eukaryota</taxon>
        <taxon>Metazoa</taxon>
        <taxon>Ecdysozoa</taxon>
        <taxon>Arthropoda</taxon>
        <taxon>Hexapoda</taxon>
        <taxon>Insecta</taxon>
        <taxon>Pterygota</taxon>
        <taxon>Neoptera</taxon>
        <taxon>Endopterygota</taxon>
        <taxon>Lepidoptera</taxon>
        <taxon>Glossata</taxon>
        <taxon>Ditrysia</taxon>
        <taxon>Pyraloidea</taxon>
        <taxon>Crambidae</taxon>
        <taxon>Crambinae</taxon>
        <taxon>Chilo</taxon>
    </lineage>
</organism>
<gene>
    <name evidence="1" type="ORF">CHILSU_LOCUS8555</name>
</gene>
<sequence>MSIKLVSLIAQLYSKIETSPVSKYKNVITALKFHVHQNKTTQNSTVMQLYHEHNTVPAAVKMNRMQPSSEHIEVKEKRSSSASLRQMNPVASGDNMAVMNSAHKLKEELPPLVPCCEGKELQINEDLVRSGLSAISVKHDSVIQCLSMPRACERMQVLPGLVKHRNSFRSLHRPDLKRVHYLRRLTPDELEILFRGYSDTPARGISKMDNRSLLPPPDENIQTRDQIDKEARIQDEVNAAIALHPIPETRSVAEDVPAGMRLHGARARLYTSVLAGARAGDQLDGISANEEYDTKVPDEPLPEDEVQLTEELQIILPPRCDDITAESSNTTTSTES</sequence>
<dbReference type="Proteomes" id="UP001153292">
    <property type="component" value="Chromosome 4"/>
</dbReference>
<protein>
    <submittedName>
        <fullName evidence="1">Uncharacterized protein</fullName>
    </submittedName>
</protein>
<name>A0ABN8EB75_CHISP</name>
<accession>A0ABN8EB75</accession>
<evidence type="ECO:0000313" key="2">
    <source>
        <dbReference type="Proteomes" id="UP001153292"/>
    </source>
</evidence>
<proteinExistence type="predicted"/>